<dbReference type="EMBL" id="MK071980">
    <property type="protein sequence ID" value="AYV75647.1"/>
    <property type="molecule type" value="Genomic_DNA"/>
</dbReference>
<accession>A0A3G4ZLD9</accession>
<keyword evidence="2" id="KW-0812">Transmembrane</keyword>
<keyword evidence="2" id="KW-1133">Transmembrane helix</keyword>
<evidence type="ECO:0000256" key="1">
    <source>
        <dbReference type="SAM" id="MobiDB-lite"/>
    </source>
</evidence>
<feature type="region of interest" description="Disordered" evidence="1">
    <location>
        <begin position="45"/>
        <end position="64"/>
    </location>
</feature>
<reference evidence="3" key="1">
    <citation type="submission" date="2018-10" db="EMBL/GenBank/DDBJ databases">
        <title>Hidden diversity of soil giant viruses.</title>
        <authorList>
            <person name="Schulz F."/>
            <person name="Alteio L."/>
            <person name="Goudeau D."/>
            <person name="Ryan E.M."/>
            <person name="Malmstrom R.R."/>
            <person name="Blanchard J."/>
            <person name="Woyke T."/>
        </authorList>
    </citation>
    <scope>NUCLEOTIDE SEQUENCE</scope>
    <source>
        <strain evidence="3">TEV1</strain>
    </source>
</reference>
<evidence type="ECO:0000313" key="3">
    <source>
        <dbReference type="EMBL" id="AYV75647.1"/>
    </source>
</evidence>
<organism evidence="3">
    <name type="scientific">Terrestrivirus sp</name>
    <dbReference type="NCBI Taxonomy" id="2487775"/>
    <lineage>
        <taxon>Viruses</taxon>
        <taxon>Varidnaviria</taxon>
        <taxon>Bamfordvirae</taxon>
        <taxon>Nucleocytoviricota</taxon>
        <taxon>Megaviricetes</taxon>
        <taxon>Imitervirales</taxon>
        <taxon>Mimiviridae</taxon>
        <taxon>Klosneuvirinae</taxon>
    </lineage>
</organism>
<feature type="compositionally biased region" description="Polar residues" evidence="1">
    <location>
        <begin position="45"/>
        <end position="60"/>
    </location>
</feature>
<sequence>MTLTIIIVFLILLLLVIYIYITNINNKEHMYDSASSNTGGYIPKSNITNGQIERNNNLETPTDDTTDLRLGLKDRTFIDRERDDVFIDGADLNFKSKIFGPTPTYEQIEKQRVRNNIDFNLFNDLTFKDLLVYDNDPNGRLGIDRCYDNIINQRERGIKEGACVEYGYTGVGYYYPPVYNDEYFGQIILDELTPQERRAPTIGTTSYPALR</sequence>
<name>A0A3G4ZLD9_9VIRU</name>
<evidence type="ECO:0000256" key="2">
    <source>
        <dbReference type="SAM" id="Phobius"/>
    </source>
</evidence>
<gene>
    <name evidence="3" type="ORF">Terrestrivirus2_155</name>
</gene>
<proteinExistence type="predicted"/>
<protein>
    <submittedName>
        <fullName evidence="3">Uncharacterized protein</fullName>
    </submittedName>
</protein>
<keyword evidence="2" id="KW-0472">Membrane</keyword>
<feature type="transmembrane region" description="Helical" evidence="2">
    <location>
        <begin position="6"/>
        <end position="24"/>
    </location>
</feature>